<dbReference type="SUPFAM" id="SSF103473">
    <property type="entry name" value="MFS general substrate transporter"/>
    <property type="match status" value="1"/>
</dbReference>
<evidence type="ECO:0000313" key="10">
    <source>
        <dbReference type="EMBL" id="TPG16830.1"/>
    </source>
</evidence>
<evidence type="ECO:0000256" key="4">
    <source>
        <dbReference type="ARBA" id="ARBA00022692"/>
    </source>
</evidence>
<evidence type="ECO:0000256" key="6">
    <source>
        <dbReference type="ARBA" id="ARBA00023136"/>
    </source>
</evidence>
<dbReference type="RefSeq" id="WP_140739142.1">
    <property type="nucleotide sequence ID" value="NZ_RCZM01000003.1"/>
</dbReference>
<dbReference type="Pfam" id="PF07690">
    <property type="entry name" value="MFS_1"/>
    <property type="match status" value="2"/>
</dbReference>
<keyword evidence="2" id="KW-0813">Transport</keyword>
<dbReference type="OrthoDB" id="9810492at2"/>
<keyword evidence="4 8" id="KW-0812">Transmembrane</keyword>
<feature type="transmembrane region" description="Helical" evidence="8">
    <location>
        <begin position="190"/>
        <end position="208"/>
    </location>
</feature>
<evidence type="ECO:0000256" key="2">
    <source>
        <dbReference type="ARBA" id="ARBA00022448"/>
    </source>
</evidence>
<dbReference type="InterPro" id="IPR005829">
    <property type="entry name" value="Sugar_transporter_CS"/>
</dbReference>
<reference evidence="10 11" key="1">
    <citation type="journal article" date="2019" name="Environ. Microbiol.">
        <title>Species interactions and distinct microbial communities in high Arctic permafrost affected cryosols are associated with the CH4 and CO2 gas fluxes.</title>
        <authorList>
            <person name="Altshuler I."/>
            <person name="Hamel J."/>
            <person name="Turney S."/>
            <person name="Magnuson E."/>
            <person name="Levesque R."/>
            <person name="Greer C."/>
            <person name="Whyte L.G."/>
        </authorList>
    </citation>
    <scope>NUCLEOTIDE SEQUENCE [LARGE SCALE GENOMIC DNA]</scope>
    <source>
        <strain evidence="10 11">S9.3A</strain>
    </source>
</reference>
<dbReference type="EMBL" id="RCZM01000003">
    <property type="protein sequence ID" value="TPG16830.1"/>
    <property type="molecule type" value="Genomic_DNA"/>
</dbReference>
<dbReference type="InterPro" id="IPR011701">
    <property type="entry name" value="MFS"/>
</dbReference>
<feature type="transmembrane region" description="Helical" evidence="8">
    <location>
        <begin position="66"/>
        <end position="87"/>
    </location>
</feature>
<gene>
    <name evidence="10" type="ORF">EAH86_08505</name>
</gene>
<dbReference type="GO" id="GO:0005886">
    <property type="term" value="C:plasma membrane"/>
    <property type="evidence" value="ECO:0007669"/>
    <property type="project" value="UniProtKB-SubCell"/>
</dbReference>
<evidence type="ECO:0000259" key="9">
    <source>
        <dbReference type="PROSITE" id="PS50850"/>
    </source>
</evidence>
<feature type="transmembrane region" description="Helical" evidence="8">
    <location>
        <begin position="163"/>
        <end position="184"/>
    </location>
</feature>
<feature type="transmembrane region" description="Helical" evidence="8">
    <location>
        <begin position="268"/>
        <end position="286"/>
    </location>
</feature>
<dbReference type="PROSITE" id="PS00216">
    <property type="entry name" value="SUGAR_TRANSPORT_1"/>
    <property type="match status" value="2"/>
</dbReference>
<evidence type="ECO:0000256" key="8">
    <source>
        <dbReference type="SAM" id="Phobius"/>
    </source>
</evidence>
<dbReference type="PROSITE" id="PS50850">
    <property type="entry name" value="MFS"/>
    <property type="match status" value="1"/>
</dbReference>
<organism evidence="10 11">
    <name type="scientific">Pedococcus bigeumensis</name>
    <dbReference type="NCBI Taxonomy" id="433644"/>
    <lineage>
        <taxon>Bacteria</taxon>
        <taxon>Bacillati</taxon>
        <taxon>Actinomycetota</taxon>
        <taxon>Actinomycetes</taxon>
        <taxon>Micrococcales</taxon>
        <taxon>Intrasporangiaceae</taxon>
        <taxon>Pedococcus</taxon>
    </lineage>
</organism>
<dbReference type="CDD" id="cd17325">
    <property type="entry name" value="MFS_MdtG_SLC18_like"/>
    <property type="match status" value="1"/>
</dbReference>
<comment type="caution">
    <text evidence="10">The sequence shown here is derived from an EMBL/GenBank/DDBJ whole genome shotgun (WGS) entry which is preliminary data.</text>
</comment>
<comment type="subcellular location">
    <subcellularLocation>
        <location evidence="1">Cell membrane</location>
        <topology evidence="1">Multi-pass membrane protein</topology>
    </subcellularLocation>
</comment>
<feature type="region of interest" description="Disordered" evidence="7">
    <location>
        <begin position="431"/>
        <end position="459"/>
    </location>
</feature>
<dbReference type="AlphaFoldDB" id="A0A502CWC2"/>
<dbReference type="Proteomes" id="UP000317722">
    <property type="component" value="Unassembled WGS sequence"/>
</dbReference>
<keyword evidence="3" id="KW-1003">Cell membrane</keyword>
<feature type="transmembrane region" description="Helical" evidence="8">
    <location>
        <begin position="341"/>
        <end position="361"/>
    </location>
</feature>
<dbReference type="InterPro" id="IPR020846">
    <property type="entry name" value="MFS_dom"/>
</dbReference>
<feature type="compositionally biased region" description="Polar residues" evidence="7">
    <location>
        <begin position="444"/>
        <end position="453"/>
    </location>
</feature>
<evidence type="ECO:0000256" key="1">
    <source>
        <dbReference type="ARBA" id="ARBA00004651"/>
    </source>
</evidence>
<sequence length="459" mass="47767">MSGTNAPDSTDAARTEGAPAIRLGLRQNAAQFGLLVAVNALVGGMLGQERTVLPLLGEREFGLKAYTAGLSFILVFGLAKAATNYFAGTMADRYGRKPVLVAGWLVAVPVPLMLIWAPSWAWVIVANVLLGISQGLTWSTTVVMKIDLVGPARRGLAMGLNEAAGYGAVAVTALLTGYLAQSYGLRPAPFLLGIAFAALGLGLSTLVVRETRDHARLEAASHVARDDGLHDHLHAELGNRAVFTQTSFREPALSSASQAGLVNNLNDGLAWGLFPILFAGAGLSVGRIGVLAAVYPAVWGVGQLLTGALSDRWGRKWLIAGGMGLQAVALGLVALGDSFTVWASAAALLGLGTSAVYPTLLASIGDVAHPAWRARAVGVYRLWRDGGFAAGALLAGIIADAVGVRAAIWVVAALTAASGLVVAVRMYETHPRAHRQPRTRTPDAESTQSVTSEQEAHHG</sequence>
<feature type="transmembrane region" description="Helical" evidence="8">
    <location>
        <begin position="317"/>
        <end position="335"/>
    </location>
</feature>
<accession>A0A502CWC2</accession>
<evidence type="ECO:0000313" key="11">
    <source>
        <dbReference type="Proteomes" id="UP000317722"/>
    </source>
</evidence>
<dbReference type="InterPro" id="IPR050171">
    <property type="entry name" value="MFS_Transporters"/>
</dbReference>
<proteinExistence type="predicted"/>
<name>A0A502CWC2_9MICO</name>
<evidence type="ECO:0000256" key="5">
    <source>
        <dbReference type="ARBA" id="ARBA00022989"/>
    </source>
</evidence>
<protein>
    <submittedName>
        <fullName evidence="10">MFS transporter</fullName>
    </submittedName>
</protein>
<keyword evidence="6 8" id="KW-0472">Membrane</keyword>
<dbReference type="GO" id="GO:0022857">
    <property type="term" value="F:transmembrane transporter activity"/>
    <property type="evidence" value="ECO:0007669"/>
    <property type="project" value="InterPro"/>
</dbReference>
<evidence type="ECO:0000256" key="3">
    <source>
        <dbReference type="ARBA" id="ARBA00022475"/>
    </source>
</evidence>
<evidence type="ECO:0000256" key="7">
    <source>
        <dbReference type="SAM" id="MobiDB-lite"/>
    </source>
</evidence>
<feature type="transmembrane region" description="Helical" evidence="8">
    <location>
        <begin position="122"/>
        <end position="143"/>
    </location>
</feature>
<feature type="transmembrane region" description="Helical" evidence="8">
    <location>
        <begin position="99"/>
        <end position="116"/>
    </location>
</feature>
<dbReference type="PANTHER" id="PTHR23517:SF3">
    <property type="entry name" value="INTEGRAL MEMBRANE TRANSPORT PROTEIN"/>
    <property type="match status" value="1"/>
</dbReference>
<dbReference type="InterPro" id="IPR036259">
    <property type="entry name" value="MFS_trans_sf"/>
</dbReference>
<dbReference type="Gene3D" id="1.20.1250.20">
    <property type="entry name" value="MFS general substrate transporter like domains"/>
    <property type="match status" value="2"/>
</dbReference>
<keyword evidence="11" id="KW-1185">Reference proteome</keyword>
<feature type="transmembrane region" description="Helical" evidence="8">
    <location>
        <begin position="408"/>
        <end position="427"/>
    </location>
</feature>
<keyword evidence="5 8" id="KW-1133">Transmembrane helix</keyword>
<feature type="domain" description="Major facilitator superfamily (MFS) profile" evidence="9">
    <location>
        <begin position="32"/>
        <end position="430"/>
    </location>
</feature>
<dbReference type="PANTHER" id="PTHR23517">
    <property type="entry name" value="RESISTANCE PROTEIN MDTM, PUTATIVE-RELATED-RELATED"/>
    <property type="match status" value="1"/>
</dbReference>